<reference evidence="3 4" key="1">
    <citation type="submission" date="2017-12" db="EMBL/GenBank/DDBJ databases">
        <title>Genome Sequence of the Amphotericin B-resistant Candida duobushaemulonii strain, B09383.</title>
        <authorList>
            <person name="Chow N.A."/>
            <person name="Gade L."/>
            <person name="Batra D."/>
            <person name="Rowe L.A."/>
            <person name="Loparev V.N."/>
            <person name="Litvintseva A.P."/>
        </authorList>
    </citation>
    <scope>NUCLEOTIDE SEQUENCE [LARGE SCALE GENOMIC DNA]</scope>
    <source>
        <strain evidence="3 4">B09383</strain>
    </source>
</reference>
<organism evidence="3 4">
    <name type="scientific">Candidozyma duobushaemuli</name>
    <dbReference type="NCBI Taxonomy" id="1231522"/>
    <lineage>
        <taxon>Eukaryota</taxon>
        <taxon>Fungi</taxon>
        <taxon>Dikarya</taxon>
        <taxon>Ascomycota</taxon>
        <taxon>Saccharomycotina</taxon>
        <taxon>Pichiomycetes</taxon>
        <taxon>Metschnikowiaceae</taxon>
        <taxon>Candidozyma</taxon>
    </lineage>
</organism>
<name>A0A2V1AKM2_9ASCO</name>
<dbReference type="GO" id="GO:0006629">
    <property type="term" value="P:lipid metabolic process"/>
    <property type="evidence" value="ECO:0007669"/>
    <property type="project" value="InterPro"/>
</dbReference>
<evidence type="ECO:0000313" key="3">
    <source>
        <dbReference type="EMBL" id="PVH18272.1"/>
    </source>
</evidence>
<dbReference type="Pfam" id="PF00487">
    <property type="entry name" value="FA_desaturase"/>
    <property type="match status" value="1"/>
</dbReference>
<evidence type="ECO:0000313" key="4">
    <source>
        <dbReference type="Proteomes" id="UP000244406"/>
    </source>
</evidence>
<protein>
    <recommendedName>
        <fullName evidence="2">Fatty acid desaturase domain-containing protein</fullName>
    </recommendedName>
</protein>
<evidence type="ECO:0000259" key="2">
    <source>
        <dbReference type="Pfam" id="PF00487"/>
    </source>
</evidence>
<dbReference type="GeneID" id="37001192"/>
<dbReference type="VEuPathDB" id="FungiDB:CXQ87_001192"/>
<dbReference type="CDD" id="cd03507">
    <property type="entry name" value="Delta12-FADS-like"/>
    <property type="match status" value="1"/>
</dbReference>
<keyword evidence="1" id="KW-0812">Transmembrane</keyword>
<feature type="transmembrane region" description="Helical" evidence="1">
    <location>
        <begin position="163"/>
        <end position="182"/>
    </location>
</feature>
<feature type="transmembrane region" description="Helical" evidence="1">
    <location>
        <begin position="311"/>
        <end position="329"/>
    </location>
</feature>
<feature type="transmembrane region" description="Helical" evidence="1">
    <location>
        <begin position="132"/>
        <end position="151"/>
    </location>
</feature>
<feature type="domain" description="Fatty acid desaturase" evidence="2">
    <location>
        <begin position="165"/>
        <end position="436"/>
    </location>
</feature>
<dbReference type="RefSeq" id="XP_025339212.1">
    <property type="nucleotide sequence ID" value="XM_025479739.1"/>
</dbReference>
<dbReference type="InterPro" id="IPR005804">
    <property type="entry name" value="FA_desaturase_dom"/>
</dbReference>
<keyword evidence="1" id="KW-0472">Membrane</keyword>
<keyword evidence="4" id="KW-1185">Reference proteome</keyword>
<accession>A0A2V1AKM2</accession>
<dbReference type="AlphaFoldDB" id="A0A2V1AKM2"/>
<dbReference type="Proteomes" id="UP000244406">
    <property type="component" value="Unassembled WGS sequence"/>
</dbReference>
<dbReference type="PANTHER" id="PTHR32100">
    <property type="entry name" value="OMEGA-6 FATTY ACID DESATURASE, CHLOROPLASTIC"/>
    <property type="match status" value="1"/>
</dbReference>
<dbReference type="EMBL" id="PKFP01000008">
    <property type="protein sequence ID" value="PVH18272.1"/>
    <property type="molecule type" value="Genomic_DNA"/>
</dbReference>
<comment type="caution">
    <text evidence="3">The sequence shown here is derived from an EMBL/GenBank/DDBJ whole genome shotgun (WGS) entry which is preliminary data.</text>
</comment>
<dbReference type="GO" id="GO:0016491">
    <property type="term" value="F:oxidoreductase activity"/>
    <property type="evidence" value="ECO:0007669"/>
    <property type="project" value="InterPro"/>
</dbReference>
<keyword evidence="1" id="KW-1133">Transmembrane helix</keyword>
<sequence length="481" mass="55663">MLHHVVIIFHKDQKKHIKFSSGLYWEELLFQEDNRYLEQLEWTFTETEIQYIQAWYSLVRGTRETRHATIASRMRIEDGDAILSLPEGPTAGIVTKDTHGNDFHVPDYTIKDILQAIPKDCYKRSLVRSLGYVARDIAMMVFIGWAGNSWIPSVTSPLVRGCLWALQSYLIGLFGFGLWILAHECGHGAFSDYQNINDFVGWVLHSYLGVPYFSWKFSHAKHHKATGHLTRDMVFVPHTQEEFVEGHGANKIGEVMEDSPIWTLAVLLFQQLGGLQFYLATNATGQSIPGVSWWAKSHYAPKSPIFEKNQFWYIILSDIGILATVFGVYTATQTFGSFPVLVNWFFPWLWVNHWLVFVTFLQHTDPSMPHYSEKEWTFARGAAATIDRDFGFVGQHIFHDIIETHVLHHYVSRIPFYNARKATKAIKEVMGEHYRYEGESMWKSLWKVLRSCQFVADEDKNGVYMFRNVNGIGVRPSEWDF</sequence>
<feature type="transmembrane region" description="Helical" evidence="1">
    <location>
        <begin position="341"/>
        <end position="361"/>
    </location>
</feature>
<proteinExistence type="predicted"/>
<dbReference type="InterPro" id="IPR012171">
    <property type="entry name" value="Fatty_acid_desaturase"/>
</dbReference>
<gene>
    <name evidence="3" type="ORF">CXQ87_001192</name>
</gene>
<evidence type="ECO:0000256" key="1">
    <source>
        <dbReference type="SAM" id="Phobius"/>
    </source>
</evidence>